<dbReference type="AlphaFoldDB" id="A0A6B0TVD5"/>
<sequence>MTGGPVAILAWGSLVWDIDNLAPHVTGDWQMGAGPVLPMEFSRISPKRLMGLVLCLDPADGTPCVTHAIRSRRAAVAQAQADLAARERAPLSRIGWVDRAGGQSRVPGIVDLIGAWCTDAGWSGAVWTDLEPNFEAQTGRSFTYVEAETYLRGLEGASREEAERYIRNAPAQTDTGFRRHLAARDWWAASDKDKQG</sequence>
<protein>
    <recommendedName>
        <fullName evidence="3">Gamma-glutamylcyclotransferase</fullName>
    </recommendedName>
</protein>
<name>A0A6B0TVD5_9RHOB</name>
<keyword evidence="2" id="KW-1185">Reference proteome</keyword>
<dbReference type="RefSeq" id="WP_160852753.1">
    <property type="nucleotide sequence ID" value="NZ_WUWG01000001.1"/>
</dbReference>
<organism evidence="1 2">
    <name type="scientific">Oceanomicrobium pacificus</name>
    <dbReference type="NCBI Taxonomy" id="2692916"/>
    <lineage>
        <taxon>Bacteria</taxon>
        <taxon>Pseudomonadati</taxon>
        <taxon>Pseudomonadota</taxon>
        <taxon>Alphaproteobacteria</taxon>
        <taxon>Rhodobacterales</taxon>
        <taxon>Paracoccaceae</taxon>
        <taxon>Oceanomicrobium</taxon>
    </lineage>
</organism>
<dbReference type="Proteomes" id="UP000436016">
    <property type="component" value="Unassembled WGS sequence"/>
</dbReference>
<comment type="caution">
    <text evidence="1">The sequence shown here is derived from an EMBL/GenBank/DDBJ whole genome shotgun (WGS) entry which is preliminary data.</text>
</comment>
<accession>A0A6B0TVD5</accession>
<dbReference type="EMBL" id="WUWG01000001">
    <property type="protein sequence ID" value="MXU64933.1"/>
    <property type="molecule type" value="Genomic_DNA"/>
</dbReference>
<reference evidence="1 2" key="1">
    <citation type="submission" date="2019-12" db="EMBL/GenBank/DDBJ databases">
        <title>Strain KN286 was isolated from seawater, which was collected from Caroline Seamount in the tropical western Pacific.</title>
        <authorList>
            <person name="Wang Q."/>
        </authorList>
    </citation>
    <scope>NUCLEOTIDE SEQUENCE [LARGE SCALE GENOMIC DNA]</scope>
    <source>
        <strain evidence="1 2">KN286</strain>
    </source>
</reference>
<proteinExistence type="predicted"/>
<evidence type="ECO:0000313" key="1">
    <source>
        <dbReference type="EMBL" id="MXU64933.1"/>
    </source>
</evidence>
<evidence type="ECO:0008006" key="3">
    <source>
        <dbReference type="Google" id="ProtNLM"/>
    </source>
</evidence>
<gene>
    <name evidence="1" type="ORF">GSH16_05710</name>
</gene>
<evidence type="ECO:0000313" key="2">
    <source>
        <dbReference type="Proteomes" id="UP000436016"/>
    </source>
</evidence>